<sequence length="767" mass="83113">MSATIDSNRGVQRGALAQSSFVHSAVGDDEDSRDLTSGIPGTLYLPGSNLNGSNFFSTLEGFDDEMRFERASKMPKIDPSGPFSCGPTLGDQLGPRDAGFDTSMTGVNNNSTLLMKLLSSTDVEGHHAPEEPGPRHAIYSALLNLATSGGNRSTPGASTTSKGSAANINNRERSAQGHHTGPALILGPELFSAGLPQSMGLTTLAAAVTTPTVGRKVRRVQRSYGTGKFAGAHNFPNDDVNGPVRVVRRVHGWVTILRNGGRQATGPYRETVYQCVEDQKEVHRLRVERGLTNSELMQLLEQMKVVTDRHPSTQLIKKPRKLDYTAPIGVRRMHKGFRASVRVRGKEVYGPLRQDVADATCDREEMMKYRHVVDAPGMRAFVKTLKERVYPHHQQEVHRSLHGEQAPPSNTHSNTHRLGILVVDPSFEGVSTIKRHREVQGLVKDLLDSGELHAISLQHFGKMSSTTKAGMSPAVDFRHLISVCVAAAQGAAGIIQDVHDKGSLGLVEKGCGVDSFTGRPMDDPQTEADRRAEAYIMSILKTQVPNLDPTSIVGEESEEGERISVNNRATAGIIVRLVDRETFVGVVGVGVFRTRPGESIEAVSRPERVDVDIADGLDICTTRTKTAPVVVAAFENLGPKTRTLKHGGAGRKFLDVVTGVADAYLYPRPGTKRWDSCAGEALLLALGGNVTDAIGDIIEYHIFRESTDVLTNGADPEHPYLNAYGLVASIRGPEFHYKVLLPAVYKAVAEHAPTFPLSSERKHEAAI</sequence>
<dbReference type="AlphaFoldDB" id="C5LN59"/>
<organism evidence="8">
    <name type="scientific">Perkinsus marinus (strain ATCC 50983 / TXsc)</name>
    <dbReference type="NCBI Taxonomy" id="423536"/>
    <lineage>
        <taxon>Eukaryota</taxon>
        <taxon>Sar</taxon>
        <taxon>Alveolata</taxon>
        <taxon>Perkinsozoa</taxon>
        <taxon>Perkinsea</taxon>
        <taxon>Perkinsida</taxon>
        <taxon>Perkinsidae</taxon>
        <taxon>Perkinsus</taxon>
    </lineage>
</organism>
<dbReference type="EMBL" id="GG683700">
    <property type="protein sequence ID" value="EER01858.1"/>
    <property type="molecule type" value="Genomic_DNA"/>
</dbReference>
<evidence type="ECO:0000256" key="2">
    <source>
        <dbReference type="ARBA" id="ARBA00012633"/>
    </source>
</evidence>
<dbReference type="Pfam" id="PF00459">
    <property type="entry name" value="Inositol_P"/>
    <property type="match status" value="1"/>
</dbReference>
<evidence type="ECO:0000256" key="3">
    <source>
        <dbReference type="ARBA" id="ARBA00040342"/>
    </source>
</evidence>
<dbReference type="InterPro" id="IPR050725">
    <property type="entry name" value="CysQ/Inositol_MonoPase"/>
</dbReference>
<comment type="similarity">
    <text evidence="1">Belongs to the inositol monophosphatase superfamily.</text>
</comment>
<evidence type="ECO:0000256" key="1">
    <source>
        <dbReference type="ARBA" id="ARBA00009759"/>
    </source>
</evidence>
<dbReference type="GO" id="GO:0046872">
    <property type="term" value="F:metal ion binding"/>
    <property type="evidence" value="ECO:0007669"/>
    <property type="project" value="UniProtKB-KW"/>
</dbReference>
<dbReference type="Gene3D" id="3.30.300.90">
    <property type="entry name" value="BolA-like"/>
    <property type="match status" value="1"/>
</dbReference>
<comment type="cofactor">
    <cofactor evidence="6">
        <name>Mg(2+)</name>
        <dbReference type="ChEBI" id="CHEBI:18420"/>
    </cofactor>
</comment>
<keyword evidence="6" id="KW-0479">Metal-binding</keyword>
<dbReference type="OrthoDB" id="4983at2759"/>
<dbReference type="Proteomes" id="UP000007800">
    <property type="component" value="Unassembled WGS sequence"/>
</dbReference>
<keyword evidence="8" id="KW-1185">Reference proteome</keyword>
<dbReference type="SUPFAM" id="SSF56655">
    <property type="entry name" value="Carbohydrate phosphatase"/>
    <property type="match status" value="1"/>
</dbReference>
<dbReference type="EC" id="3.1.3.7" evidence="2"/>
<name>C5LN59_PERM5</name>
<dbReference type="GO" id="GO:0008441">
    <property type="term" value="F:3'(2'),5'-bisphosphate nucleotidase activity"/>
    <property type="evidence" value="ECO:0007669"/>
    <property type="project" value="UniProtKB-EC"/>
</dbReference>
<dbReference type="InterPro" id="IPR000760">
    <property type="entry name" value="Inositol_monophosphatase-like"/>
</dbReference>
<feature type="binding site" evidence="6">
    <location>
        <position position="675"/>
    </location>
    <ligand>
        <name>Mg(2+)</name>
        <dbReference type="ChEBI" id="CHEBI:18420"/>
        <label>1</label>
        <note>catalytic</note>
    </ligand>
</feature>
<dbReference type="PROSITE" id="PS00630">
    <property type="entry name" value="IMP_2"/>
    <property type="match status" value="1"/>
</dbReference>
<dbReference type="InterPro" id="IPR020550">
    <property type="entry name" value="Inositol_monophosphatase_CS"/>
</dbReference>
<dbReference type="SUPFAM" id="SSF82657">
    <property type="entry name" value="BolA-like"/>
    <property type="match status" value="1"/>
</dbReference>
<dbReference type="PRINTS" id="PR00377">
    <property type="entry name" value="IMPHPHTASES"/>
</dbReference>
<evidence type="ECO:0000256" key="6">
    <source>
        <dbReference type="PIRSR" id="PIRSR600760-2"/>
    </source>
</evidence>
<dbReference type="InParanoid" id="C5LN59"/>
<evidence type="ECO:0000256" key="4">
    <source>
        <dbReference type="ARBA" id="ARBA00041815"/>
    </source>
</evidence>
<evidence type="ECO:0000256" key="5">
    <source>
        <dbReference type="ARBA" id="ARBA00044554"/>
    </source>
</evidence>
<dbReference type="GeneID" id="9054288"/>
<dbReference type="PANTHER" id="PTHR43028">
    <property type="entry name" value="3'(2'),5'-BISPHOSPHATE NUCLEOTIDASE 1"/>
    <property type="match status" value="1"/>
</dbReference>
<protein>
    <recommendedName>
        <fullName evidence="3">3'(2'),5'-bisphosphate nucleotidase 1</fullName>
        <ecNumber evidence="2">3.1.3.7</ecNumber>
    </recommendedName>
    <alternativeName>
        <fullName evidence="4">Bisphosphate 3'-nucleotidase 1</fullName>
    </alternativeName>
    <alternativeName>
        <fullName evidence="5">Inositol-polyphosphate 1-phosphatase</fullName>
    </alternativeName>
</protein>
<gene>
    <name evidence="7" type="ORF">Pmar_PMAR028310</name>
</gene>
<accession>C5LN59</accession>
<evidence type="ECO:0000313" key="8">
    <source>
        <dbReference type="Proteomes" id="UP000007800"/>
    </source>
</evidence>
<dbReference type="Pfam" id="PF01722">
    <property type="entry name" value="BolA"/>
    <property type="match status" value="1"/>
</dbReference>
<keyword evidence="6" id="KW-0460">Magnesium</keyword>
<reference evidence="7 8" key="1">
    <citation type="submission" date="2008-07" db="EMBL/GenBank/DDBJ databases">
        <authorList>
            <person name="El-Sayed N."/>
            <person name="Caler E."/>
            <person name="Inman J."/>
            <person name="Amedeo P."/>
            <person name="Hass B."/>
            <person name="Wortman J."/>
        </authorList>
    </citation>
    <scope>NUCLEOTIDE SEQUENCE [LARGE SCALE GENOMIC DNA]</scope>
    <source>
        <strain evidence="8">ATCC 50983 / TXsc</strain>
    </source>
</reference>
<dbReference type="PANTHER" id="PTHR43028:SF5">
    <property type="entry name" value="3'(2'),5'-BISPHOSPHATE NUCLEOTIDASE 1"/>
    <property type="match status" value="1"/>
</dbReference>
<proteinExistence type="inferred from homology"/>
<dbReference type="InterPro" id="IPR002634">
    <property type="entry name" value="BolA"/>
</dbReference>
<feature type="binding site" evidence="6">
    <location>
        <position position="555"/>
    </location>
    <ligand>
        <name>Mg(2+)</name>
        <dbReference type="ChEBI" id="CHEBI:18420"/>
        <label>1</label>
        <note>catalytic</note>
    </ligand>
</feature>
<dbReference type="GO" id="GO:0046854">
    <property type="term" value="P:phosphatidylinositol phosphate biosynthetic process"/>
    <property type="evidence" value="ECO:0007669"/>
    <property type="project" value="InterPro"/>
</dbReference>
<dbReference type="InterPro" id="IPR036065">
    <property type="entry name" value="BolA-like_sf"/>
</dbReference>
<dbReference type="Gene3D" id="3.40.190.80">
    <property type="match status" value="1"/>
</dbReference>
<dbReference type="Gene3D" id="3.30.540.10">
    <property type="entry name" value="Fructose-1,6-Bisphosphatase, subunit A, domain 1"/>
    <property type="match status" value="1"/>
</dbReference>
<dbReference type="RefSeq" id="XP_002769140.1">
    <property type="nucleotide sequence ID" value="XM_002769094.1"/>
</dbReference>
<evidence type="ECO:0000313" key="7">
    <source>
        <dbReference type="EMBL" id="EER01858.1"/>
    </source>
</evidence>